<dbReference type="PANTHER" id="PTHR42760:SF83">
    <property type="entry name" value="(3R)-3-HYDROXYACYL-COA DEHYDROGENASE"/>
    <property type="match status" value="1"/>
</dbReference>
<dbReference type="SUPFAM" id="SSF51735">
    <property type="entry name" value="NAD(P)-binding Rossmann-fold domains"/>
    <property type="match status" value="1"/>
</dbReference>
<comment type="similarity">
    <text evidence="2">Belongs to the short-chain dehydrogenases/reductases (SDR) family.</text>
</comment>
<evidence type="ECO:0000313" key="5">
    <source>
        <dbReference type="Proteomes" id="UP001159405"/>
    </source>
</evidence>
<accession>A0ABN8SH53</accession>
<gene>
    <name evidence="4" type="ORF">PLOB_00042131</name>
</gene>
<evidence type="ECO:0000256" key="1">
    <source>
        <dbReference type="ARBA" id="ARBA00005194"/>
    </source>
</evidence>
<dbReference type="InterPro" id="IPR036291">
    <property type="entry name" value="NAD(P)-bd_dom_sf"/>
</dbReference>
<dbReference type="InterPro" id="IPR002347">
    <property type="entry name" value="SDR_fam"/>
</dbReference>
<name>A0ABN8SH53_9CNID</name>
<sequence>VGNLGQVNYAASKAGVEGLTRSCAKELAKFGVRCNAVLPGFIETPMTDAVPEKVIEKDFIHKLEVKETDSYAQTWPTIRWAVYVKRNRSFIMGLLPLNAAPRDNLLELRSSNFDEEGNKGLEHI</sequence>
<dbReference type="PRINTS" id="PR00081">
    <property type="entry name" value="GDHRDH"/>
</dbReference>
<reference evidence="4 5" key="1">
    <citation type="submission" date="2022-05" db="EMBL/GenBank/DDBJ databases">
        <authorList>
            <consortium name="Genoscope - CEA"/>
            <person name="William W."/>
        </authorList>
    </citation>
    <scope>NUCLEOTIDE SEQUENCE [LARGE SCALE GENOMIC DNA]</scope>
</reference>
<feature type="non-terminal residue" evidence="4">
    <location>
        <position position="1"/>
    </location>
</feature>
<protein>
    <submittedName>
        <fullName evidence="4">Uncharacterized protein</fullName>
    </submittedName>
</protein>
<dbReference type="EMBL" id="CALNXK010000679">
    <property type="protein sequence ID" value="CAH3189078.1"/>
    <property type="molecule type" value="Genomic_DNA"/>
</dbReference>
<evidence type="ECO:0000256" key="2">
    <source>
        <dbReference type="ARBA" id="ARBA00006484"/>
    </source>
</evidence>
<proteinExistence type="inferred from homology"/>
<dbReference type="Proteomes" id="UP001159405">
    <property type="component" value="Unassembled WGS sequence"/>
</dbReference>
<dbReference type="Gene3D" id="3.40.50.720">
    <property type="entry name" value="NAD(P)-binding Rossmann-like Domain"/>
    <property type="match status" value="1"/>
</dbReference>
<keyword evidence="5" id="KW-1185">Reference proteome</keyword>
<evidence type="ECO:0000256" key="3">
    <source>
        <dbReference type="ARBA" id="ARBA00023002"/>
    </source>
</evidence>
<comment type="pathway">
    <text evidence="1">Lipid metabolism; fatty acid biosynthesis.</text>
</comment>
<organism evidence="4 5">
    <name type="scientific">Porites lobata</name>
    <dbReference type="NCBI Taxonomy" id="104759"/>
    <lineage>
        <taxon>Eukaryota</taxon>
        <taxon>Metazoa</taxon>
        <taxon>Cnidaria</taxon>
        <taxon>Anthozoa</taxon>
        <taxon>Hexacorallia</taxon>
        <taxon>Scleractinia</taxon>
        <taxon>Fungiina</taxon>
        <taxon>Poritidae</taxon>
        <taxon>Porites</taxon>
    </lineage>
</organism>
<dbReference type="Pfam" id="PF13561">
    <property type="entry name" value="adh_short_C2"/>
    <property type="match status" value="1"/>
</dbReference>
<comment type="caution">
    <text evidence="4">The sequence shown here is derived from an EMBL/GenBank/DDBJ whole genome shotgun (WGS) entry which is preliminary data.</text>
</comment>
<keyword evidence="3" id="KW-0560">Oxidoreductase</keyword>
<dbReference type="PANTHER" id="PTHR42760">
    <property type="entry name" value="SHORT-CHAIN DEHYDROGENASES/REDUCTASES FAMILY MEMBER"/>
    <property type="match status" value="1"/>
</dbReference>
<evidence type="ECO:0000313" key="4">
    <source>
        <dbReference type="EMBL" id="CAH3189078.1"/>
    </source>
</evidence>